<dbReference type="EMBL" id="JADEYS010000018">
    <property type="protein sequence ID" value="MBE9398774.1"/>
    <property type="molecule type" value="Genomic_DNA"/>
</dbReference>
<dbReference type="GO" id="GO:0015628">
    <property type="term" value="P:protein secretion by the type II secretion system"/>
    <property type="evidence" value="ECO:0007669"/>
    <property type="project" value="UniProtKB-UniRule"/>
</dbReference>
<sequence>MSNSSEGTSLAVDSQAFGEALVAAGCLSDTDFSRVMQMRASSSDDTPIASLLIRLGLVSETDIANQLASMYELPLVQSRDFPTDPFMGDRLSYRFLKENHVLPLHEDEGRLVIAMADPQDTFAVSAIEVATGQTVDYRIGVATELDNAIERLYGEGHSKMGDILAGVDADEQDLEQDIEQLKDMASEAPVIRLVNLIIQRAVEARASDIHIEPFENWLKVRYRIDGVLKNGEAPPVNMSPAVISRIKIMAKLNIAERRLPQDGRVEMRLQGKDLDIRVSTVPTMHGESVVLRLLDRETVALDFDSLGFDDFLMTQMNSVLSIPHGMLIVTGPTGSGKTTTLYTALSQLNTEQSKLITVEDPVEYQLEGINQIQVKSSIGLTFASALRSIVRQDPDVIMVGEMRDLETARICVQSALTGHIVLSTLHTNDAVSSVTRLLEMGVEDYLLTSTLNAVIGQRLVRRLCDHCREAYEPLPEIVDELGLRGSKEHPITRLYRPKGCEQCGGSGYHGRIAITELLVVTDDIRRLVLKHADAGVLLEAAKAAGMRTMYQDGCRKALMGSTSIEEVIRVTQEA</sequence>
<dbReference type="Pfam" id="PF05157">
    <property type="entry name" value="MshEN"/>
    <property type="match status" value="1"/>
</dbReference>
<dbReference type="InterPro" id="IPR007831">
    <property type="entry name" value="T2SS_GspE_N"/>
</dbReference>
<name>A0A8J7K0A2_9GAMM</name>
<dbReference type="Pfam" id="PF00437">
    <property type="entry name" value="T2SSE"/>
    <property type="match status" value="1"/>
</dbReference>
<dbReference type="GO" id="GO:0015627">
    <property type="term" value="C:type II protein secretion system complex"/>
    <property type="evidence" value="ECO:0007669"/>
    <property type="project" value="UniProtKB-UniRule"/>
</dbReference>
<dbReference type="AlphaFoldDB" id="A0A8J7K0A2"/>
<feature type="domain" description="Bacterial type II secretion system protein E" evidence="9">
    <location>
        <begin position="390"/>
        <end position="404"/>
    </location>
</feature>
<keyword evidence="4 8" id="KW-0067">ATP-binding</keyword>
<dbReference type="InterPro" id="IPR027417">
    <property type="entry name" value="P-loop_NTPase"/>
</dbReference>
<keyword evidence="11" id="KW-1185">Reference proteome</keyword>
<accession>A0A8J7K0A2</accession>
<dbReference type="Gene3D" id="3.30.450.90">
    <property type="match status" value="1"/>
</dbReference>
<comment type="similarity">
    <text evidence="1 8">Belongs to the GSP E family.</text>
</comment>
<dbReference type="CDD" id="cd01129">
    <property type="entry name" value="PulE-GspE-like"/>
    <property type="match status" value="1"/>
</dbReference>
<dbReference type="GO" id="GO:0005886">
    <property type="term" value="C:plasma membrane"/>
    <property type="evidence" value="ECO:0007669"/>
    <property type="project" value="UniProtKB-SubCell"/>
</dbReference>
<dbReference type="RefSeq" id="WP_193954470.1">
    <property type="nucleotide sequence ID" value="NZ_JADEYS010000018.1"/>
</dbReference>
<keyword evidence="3 8" id="KW-0547">Nucleotide-binding</keyword>
<dbReference type="SMART" id="SM00382">
    <property type="entry name" value="AAA"/>
    <property type="match status" value="1"/>
</dbReference>
<comment type="subcellular location">
    <subcellularLocation>
        <location evidence="8">Cell inner membrane</location>
    </subcellularLocation>
</comment>
<dbReference type="InterPro" id="IPR037257">
    <property type="entry name" value="T2SS_E_N_sf"/>
</dbReference>
<comment type="catalytic activity">
    <reaction evidence="7">
        <text>ATP + H2O + cellular proteinSide 1 = ADP + phosphate + cellular proteinSide 2.</text>
        <dbReference type="EC" id="7.4.2.8"/>
    </reaction>
</comment>
<evidence type="ECO:0000256" key="7">
    <source>
        <dbReference type="ARBA" id="ARBA00034006"/>
    </source>
</evidence>
<dbReference type="SUPFAM" id="SSF160246">
    <property type="entry name" value="EspE N-terminal domain-like"/>
    <property type="match status" value="1"/>
</dbReference>
<dbReference type="GO" id="GO:0008564">
    <property type="term" value="F:protein-exporting ATPase activity"/>
    <property type="evidence" value="ECO:0007669"/>
    <property type="project" value="UniProtKB-EC"/>
</dbReference>
<dbReference type="NCBIfam" id="TIGR02533">
    <property type="entry name" value="type_II_gspE"/>
    <property type="match status" value="1"/>
</dbReference>
<evidence type="ECO:0000256" key="5">
    <source>
        <dbReference type="ARBA" id="ARBA00022927"/>
    </source>
</evidence>
<protein>
    <recommendedName>
        <fullName evidence="8">Type II secretion system protein E</fullName>
        <shortName evidence="8">T2SS protein E</shortName>
    </recommendedName>
    <alternativeName>
        <fullName evidence="8">Type II traffic warden ATPase</fullName>
    </alternativeName>
</protein>
<keyword evidence="2 8" id="KW-0813">Transport</keyword>
<dbReference type="InterPro" id="IPR013369">
    <property type="entry name" value="T2SS_GspE"/>
</dbReference>
<evidence type="ECO:0000313" key="11">
    <source>
        <dbReference type="Proteomes" id="UP000640333"/>
    </source>
</evidence>
<evidence type="ECO:0000259" key="9">
    <source>
        <dbReference type="PROSITE" id="PS00662"/>
    </source>
</evidence>
<evidence type="ECO:0000256" key="3">
    <source>
        <dbReference type="ARBA" id="ARBA00022741"/>
    </source>
</evidence>
<evidence type="ECO:0000256" key="6">
    <source>
        <dbReference type="ARBA" id="ARBA00022967"/>
    </source>
</evidence>
<keyword evidence="5 8" id="KW-0653">Protein transport</keyword>
<evidence type="ECO:0000313" key="10">
    <source>
        <dbReference type="EMBL" id="MBE9398774.1"/>
    </source>
</evidence>
<dbReference type="GO" id="GO:0016887">
    <property type="term" value="F:ATP hydrolysis activity"/>
    <property type="evidence" value="ECO:0007669"/>
    <property type="project" value="TreeGrafter"/>
</dbReference>
<dbReference type="Gene3D" id="1.10.40.70">
    <property type="match status" value="1"/>
</dbReference>
<dbReference type="Gene3D" id="3.30.300.160">
    <property type="entry name" value="Type II secretion system, protein E, N-terminal domain"/>
    <property type="match status" value="1"/>
</dbReference>
<comment type="function">
    <text evidence="8">ATPase component of the type II secretion system required for the energy-dependent secretion of extracellular factors such as proteases and toxins from the periplasm. Acts as a molecular motor to provide the energy that is required for assembly of the pseudopilus and the extrusion of substrates generated in the cytoplasm.</text>
</comment>
<dbReference type="Proteomes" id="UP000640333">
    <property type="component" value="Unassembled WGS sequence"/>
</dbReference>
<dbReference type="FunFam" id="3.40.50.300:FF:000398">
    <property type="entry name" value="Type IV pilus assembly ATPase PilB"/>
    <property type="match status" value="1"/>
</dbReference>
<organism evidence="10 11">
    <name type="scientific">Pontibacterium sinense</name>
    <dbReference type="NCBI Taxonomy" id="2781979"/>
    <lineage>
        <taxon>Bacteria</taxon>
        <taxon>Pseudomonadati</taxon>
        <taxon>Pseudomonadota</taxon>
        <taxon>Gammaproteobacteria</taxon>
        <taxon>Oceanospirillales</taxon>
        <taxon>Oceanospirillaceae</taxon>
        <taxon>Pontibacterium</taxon>
    </lineage>
</organism>
<dbReference type="PANTHER" id="PTHR30258">
    <property type="entry name" value="TYPE II SECRETION SYSTEM PROTEIN GSPE-RELATED"/>
    <property type="match status" value="1"/>
</dbReference>
<dbReference type="GO" id="GO:0005524">
    <property type="term" value="F:ATP binding"/>
    <property type="evidence" value="ECO:0007669"/>
    <property type="project" value="UniProtKB-UniRule"/>
</dbReference>
<dbReference type="FunFam" id="3.30.450.90:FF:000001">
    <property type="entry name" value="Type II secretion system ATPase GspE"/>
    <property type="match status" value="1"/>
</dbReference>
<evidence type="ECO:0000256" key="1">
    <source>
        <dbReference type="ARBA" id="ARBA00006611"/>
    </source>
</evidence>
<dbReference type="Gene3D" id="3.40.50.300">
    <property type="entry name" value="P-loop containing nucleotide triphosphate hydrolases"/>
    <property type="match status" value="1"/>
</dbReference>
<gene>
    <name evidence="10" type="primary">gspE</name>
    <name evidence="10" type="ORF">IOQ59_16055</name>
</gene>
<dbReference type="SUPFAM" id="SSF52540">
    <property type="entry name" value="P-loop containing nucleoside triphosphate hydrolases"/>
    <property type="match status" value="1"/>
</dbReference>
<reference evidence="10" key="1">
    <citation type="submission" date="2020-10" db="EMBL/GenBank/DDBJ databases">
        <title>Bacterium isolated from coastal waters sediment.</title>
        <authorList>
            <person name="Chen R.-J."/>
            <person name="Lu D.-C."/>
            <person name="Zhu K.-L."/>
            <person name="Du Z.-J."/>
        </authorList>
    </citation>
    <scope>NUCLEOTIDE SEQUENCE</scope>
    <source>
        <strain evidence="10">N1Y112</strain>
    </source>
</reference>
<evidence type="ECO:0000256" key="8">
    <source>
        <dbReference type="RuleBase" id="RU366070"/>
    </source>
</evidence>
<proteinExistence type="inferred from homology"/>
<keyword evidence="6" id="KW-1278">Translocase</keyword>
<dbReference type="PANTHER" id="PTHR30258:SF2">
    <property type="entry name" value="COMG OPERON PROTEIN 1"/>
    <property type="match status" value="1"/>
</dbReference>
<evidence type="ECO:0000256" key="2">
    <source>
        <dbReference type="ARBA" id="ARBA00022448"/>
    </source>
</evidence>
<dbReference type="InterPro" id="IPR003593">
    <property type="entry name" value="AAA+_ATPase"/>
</dbReference>
<comment type="caution">
    <text evidence="10">The sequence shown here is derived from an EMBL/GenBank/DDBJ whole genome shotgun (WGS) entry which is preliminary data.</text>
</comment>
<dbReference type="PROSITE" id="PS00662">
    <property type="entry name" value="T2SP_E"/>
    <property type="match status" value="1"/>
</dbReference>
<evidence type="ECO:0000256" key="4">
    <source>
        <dbReference type="ARBA" id="ARBA00022840"/>
    </source>
</evidence>
<dbReference type="InterPro" id="IPR001482">
    <property type="entry name" value="T2SS/T4SS_dom"/>
</dbReference>